<name>A0ABS4BX50_9FLAO</name>
<keyword evidence="3" id="KW-1185">Reference proteome</keyword>
<sequence length="404" mass="43920">MKSNFSKYLLLLTLAIFSFSCSNDDDDADHHLDDTNKEYKYLRLLVSDETSNELTLVNPFTEEITFFEAKHPKSALYTTESGRYAALIHRENNFVETFDSGYEFHGDHVDAKGTPKFGAMIGTSLLPTHFKSKKGELMTFNDGDGTLSVAKESDIHTPGATLQTINTGLLAHHGAMATFSNGTYAITEKDNSITGTLPERVKVIGADGTTIHASKIATNGIHGNASDGTYAVFGTASGVLVVESNGNQKLIPVPSGFGTAWFGTILETSINGKFIGYTAAKGAYLIDVVTDIIEPIFESTNIMQCKVSYNESKLGILLHSGELKIFDIATLSQDNSATVISNTETTSTQKPQLIFSERFAYITLPSSGEIIQVNLKNISSTKKLKVSGTPYRLTFIGYENSVDH</sequence>
<keyword evidence="1" id="KW-0732">Signal</keyword>
<evidence type="ECO:0000313" key="2">
    <source>
        <dbReference type="EMBL" id="MBP0904602.1"/>
    </source>
</evidence>
<gene>
    <name evidence="2" type="ORF">J8H85_12245</name>
</gene>
<dbReference type="SUPFAM" id="SSF50969">
    <property type="entry name" value="YVTN repeat-like/Quinoprotein amine dehydrogenase"/>
    <property type="match status" value="1"/>
</dbReference>
<protein>
    <submittedName>
        <fullName evidence="2">Uncharacterized protein</fullName>
    </submittedName>
</protein>
<dbReference type="PROSITE" id="PS51257">
    <property type="entry name" value="PROKAR_LIPOPROTEIN"/>
    <property type="match status" value="1"/>
</dbReference>
<reference evidence="2 3" key="1">
    <citation type="submission" date="2021-04" db="EMBL/GenBank/DDBJ databases">
        <title>Mariniflexile gromovii gen. nov., sp. nov., a gliding bacterium isolated from the sea urchin Strongylocentrotus intermedius.</title>
        <authorList>
            <person name="Ko S."/>
            <person name="Le V."/>
            <person name="Ahn C.-Y."/>
            <person name="Oh H.-M."/>
        </authorList>
    </citation>
    <scope>NUCLEOTIDE SEQUENCE [LARGE SCALE GENOMIC DNA]</scope>
    <source>
        <strain evidence="2 3">KCTC 12570</strain>
    </source>
</reference>
<evidence type="ECO:0000313" key="3">
    <source>
        <dbReference type="Proteomes" id="UP000670776"/>
    </source>
</evidence>
<dbReference type="Proteomes" id="UP000670776">
    <property type="component" value="Unassembled WGS sequence"/>
</dbReference>
<dbReference type="InterPro" id="IPR011044">
    <property type="entry name" value="Quino_amine_DH_bsu"/>
</dbReference>
<accession>A0ABS4BX50</accession>
<feature type="chain" id="PRO_5046976267" evidence="1">
    <location>
        <begin position="24"/>
        <end position="404"/>
    </location>
</feature>
<evidence type="ECO:0000256" key="1">
    <source>
        <dbReference type="SAM" id="SignalP"/>
    </source>
</evidence>
<proteinExistence type="predicted"/>
<dbReference type="RefSeq" id="WP_209655492.1">
    <property type="nucleotide sequence ID" value="NZ_JAGJCB010000011.1"/>
</dbReference>
<organism evidence="2 3">
    <name type="scientific">Mariniflexile gromovii</name>
    <dbReference type="NCBI Taxonomy" id="362523"/>
    <lineage>
        <taxon>Bacteria</taxon>
        <taxon>Pseudomonadati</taxon>
        <taxon>Bacteroidota</taxon>
        <taxon>Flavobacteriia</taxon>
        <taxon>Flavobacteriales</taxon>
        <taxon>Flavobacteriaceae</taxon>
        <taxon>Mariniflexile</taxon>
    </lineage>
</organism>
<comment type="caution">
    <text evidence="2">The sequence shown here is derived from an EMBL/GenBank/DDBJ whole genome shotgun (WGS) entry which is preliminary data.</text>
</comment>
<feature type="signal peptide" evidence="1">
    <location>
        <begin position="1"/>
        <end position="23"/>
    </location>
</feature>
<dbReference type="EMBL" id="JAGJCB010000011">
    <property type="protein sequence ID" value="MBP0904602.1"/>
    <property type="molecule type" value="Genomic_DNA"/>
</dbReference>